<name>A0A2C9K3M9_BIOGL</name>
<evidence type="ECO:0000256" key="4">
    <source>
        <dbReference type="ARBA" id="ARBA00022824"/>
    </source>
</evidence>
<feature type="region of interest" description="Disordered" evidence="7">
    <location>
        <begin position="611"/>
        <end position="685"/>
    </location>
</feature>
<evidence type="ECO:0000256" key="1">
    <source>
        <dbReference type="ARBA" id="ARBA00004240"/>
    </source>
</evidence>
<keyword evidence="3 6" id="KW-0813">Transport</keyword>
<dbReference type="GO" id="GO:0000139">
    <property type="term" value="C:Golgi membrane"/>
    <property type="evidence" value="ECO:0007669"/>
    <property type="project" value="UniProtKB-SubCell"/>
</dbReference>
<dbReference type="InterPro" id="IPR024340">
    <property type="entry name" value="Sec16_CCD"/>
</dbReference>
<feature type="region of interest" description="Disordered" evidence="7">
    <location>
        <begin position="68"/>
        <end position="97"/>
    </location>
</feature>
<comment type="similarity">
    <text evidence="2 6">Belongs to the SEC16 family.</text>
</comment>
<feature type="compositionally biased region" description="Polar residues" evidence="7">
    <location>
        <begin position="557"/>
        <end position="586"/>
    </location>
</feature>
<feature type="compositionally biased region" description="Polar residues" evidence="7">
    <location>
        <begin position="2158"/>
        <end position="2167"/>
    </location>
</feature>
<dbReference type="GO" id="GO:0007030">
    <property type="term" value="P:Golgi organization"/>
    <property type="evidence" value="ECO:0007669"/>
    <property type="project" value="TreeGrafter"/>
</dbReference>
<feature type="compositionally biased region" description="Basic and acidic residues" evidence="7">
    <location>
        <begin position="858"/>
        <end position="883"/>
    </location>
</feature>
<evidence type="ECO:0000256" key="5">
    <source>
        <dbReference type="ARBA" id="ARBA00022892"/>
    </source>
</evidence>
<dbReference type="KEGG" id="bgt:106080064"/>
<feature type="region of interest" description="Disordered" evidence="7">
    <location>
        <begin position="1652"/>
        <end position="1677"/>
    </location>
</feature>
<evidence type="ECO:0000259" key="8">
    <source>
        <dbReference type="Pfam" id="PF12931"/>
    </source>
</evidence>
<feature type="compositionally biased region" description="Polar residues" evidence="7">
    <location>
        <begin position="1942"/>
        <end position="1952"/>
    </location>
</feature>
<feature type="region of interest" description="Disordered" evidence="7">
    <location>
        <begin position="1334"/>
        <end position="1354"/>
    </location>
</feature>
<dbReference type="STRING" id="6526.A0A2C9K3M9"/>
<dbReference type="PANTHER" id="PTHR13402">
    <property type="entry name" value="RGPR-RELATED"/>
    <property type="match status" value="1"/>
</dbReference>
<keyword evidence="5 6" id="KW-0931">ER-Golgi transport</keyword>
<evidence type="ECO:0000313" key="10">
    <source>
        <dbReference type="EnsemblMetazoa" id="BGLB012588-PB"/>
    </source>
</evidence>
<feature type="region of interest" description="Disordered" evidence="7">
    <location>
        <begin position="1077"/>
        <end position="1145"/>
    </location>
</feature>
<evidence type="ECO:0000256" key="2">
    <source>
        <dbReference type="ARBA" id="ARBA00005927"/>
    </source>
</evidence>
<feature type="region of interest" description="Disordered" evidence="7">
    <location>
        <begin position="1910"/>
        <end position="1975"/>
    </location>
</feature>
<feature type="domain" description="Sec16 central conserved" evidence="9">
    <location>
        <begin position="1205"/>
        <end position="1302"/>
    </location>
</feature>
<feature type="region of interest" description="Disordered" evidence="7">
    <location>
        <begin position="150"/>
        <end position="244"/>
    </location>
</feature>
<evidence type="ECO:0000256" key="3">
    <source>
        <dbReference type="ARBA" id="ARBA00022448"/>
    </source>
</evidence>
<protein>
    <recommendedName>
        <fullName evidence="6">Protein transport protein sec16</fullName>
    </recommendedName>
</protein>
<keyword evidence="6" id="KW-0333">Golgi apparatus</keyword>
<dbReference type="GO" id="GO:0015031">
    <property type="term" value="P:protein transport"/>
    <property type="evidence" value="ECO:0007669"/>
    <property type="project" value="UniProtKB-KW"/>
</dbReference>
<feature type="compositionally biased region" description="Basic and acidic residues" evidence="7">
    <location>
        <begin position="836"/>
        <end position="850"/>
    </location>
</feature>
<keyword evidence="4 6" id="KW-0256">Endoplasmic reticulum</keyword>
<evidence type="ECO:0000256" key="7">
    <source>
        <dbReference type="SAM" id="MobiDB-lite"/>
    </source>
</evidence>
<feature type="compositionally biased region" description="Polar residues" evidence="7">
    <location>
        <begin position="665"/>
        <end position="676"/>
    </location>
</feature>
<feature type="compositionally biased region" description="Acidic residues" evidence="7">
    <location>
        <begin position="1870"/>
        <end position="1882"/>
    </location>
</feature>
<dbReference type="VEuPathDB" id="VectorBase:BGLAX_041811"/>
<gene>
    <name evidence="10" type="primary">106080064</name>
</gene>
<keyword evidence="6" id="KW-0472">Membrane</keyword>
<keyword evidence="6" id="KW-0653">Protein transport</keyword>
<feature type="region of interest" description="Disordered" evidence="7">
    <location>
        <begin position="1828"/>
        <end position="1892"/>
    </location>
</feature>
<feature type="domain" description="Sec16 Sec23-binding" evidence="8">
    <location>
        <begin position="1378"/>
        <end position="1616"/>
    </location>
</feature>
<feature type="compositionally biased region" description="Basic and acidic residues" evidence="7">
    <location>
        <begin position="735"/>
        <end position="746"/>
    </location>
</feature>
<feature type="compositionally biased region" description="Low complexity" evidence="7">
    <location>
        <begin position="68"/>
        <end position="84"/>
    </location>
</feature>
<feature type="region of interest" description="Disordered" evidence="7">
    <location>
        <begin position="2005"/>
        <end position="2184"/>
    </location>
</feature>
<dbReference type="EnsemblMetazoa" id="BGLB012588-RB">
    <property type="protein sequence ID" value="BGLB012588-PB"/>
    <property type="gene ID" value="BGLB012588"/>
</dbReference>
<feature type="region of interest" description="Disordered" evidence="7">
    <location>
        <begin position="827"/>
        <end position="883"/>
    </location>
</feature>
<dbReference type="Gene3D" id="1.25.40.1030">
    <property type="match status" value="1"/>
</dbReference>
<dbReference type="Proteomes" id="UP000076420">
    <property type="component" value="Unassembled WGS sequence"/>
</dbReference>
<dbReference type="GO" id="GO:0016192">
    <property type="term" value="P:vesicle-mediated transport"/>
    <property type="evidence" value="ECO:0007669"/>
    <property type="project" value="UniProtKB-KW"/>
</dbReference>
<proteinExistence type="inferred from homology"/>
<feature type="compositionally biased region" description="Basic and acidic residues" evidence="7">
    <location>
        <begin position="766"/>
        <end position="777"/>
    </location>
</feature>
<sequence>MSNHWNNNPSALPNQVGNVKLFDPTQFQPQASNFEGAQDTKGTEHYQHSAQTDAYTSWNSWSSWDWNTGSSQQHQSQQAHPVSQYQSMSGDSGGGQYYNSPQYSNVWSPALEGATNYSEQQVFPASSSYSDHGQKQQYEGIEFNQSHYLQQQQVQQPHQQEQLPHQQGQQAQQPHQEIQQSHLQVQQPHQQVQQPHQQAQHSHQQVQQPHQQVQQSYQQVQQSHQQVQQSHQQVQQSHQQVQHTQDPNYLHGQFYDQQPTAQEQHTLQNLPVQHNHDQPPHLTYHNQEHQAQSYSFYATQNAWESAAPSGQWEDGFQTQQLAPVGHTEADNGEEGSLNQPDNARVSAEITSYDKPVATAPVIVNSYTNDDDGTVTGSFGNEEDGNVYLDRQARINTDQNHDNEIASNFNKLLSVNPAFHRTSSDISNASLSTLNVSGADDDDAKEALHQVEEVVKRMEGIELSNNENIKELLDQRGNDGLALNQLPRDTGYNPGHMQQTSDYPYFFSAPPPSLPLNTDARPSSPDGDHPSSAESGASGTSGGSSGLTDWEIVPQSAAKASSRNMSPDSTTEFASSQPDGNSNSNRKTGQDYLPRATGKIDAQAYSDSMQTYTNQELPSGPDHAQGDRQLENVPLAPVATSSATMVGPPPGSGLNVNPFRRDGRKSPQQQEQQNVSKPSAILTPSHIPTTSAVLAGNIALDKNSANASSHSPFDSQKGRDISALPSKPKIPTSTEDGNRVSRREYEQSFKPPIDSQPSPLKQHARKSSQESEEVARANEHRRHHSAFHPVNRPRQTTMSPATTLWDTHVAPQPNILLAPAMPLIIPGLSTAPTSNTKSEHTASPDKSRLRDLNVSSESQGRDNVAREERDKSRDSRSRDEKNRSFDSLDEIDAVIDRSRDRSYRSQKDSKDSRDARYSRDAGYSKDSDFSRGDRPLSRSGQYQYERPYSRTDGYGRDDATKYRSSYRDYGDGPYDERYDRPRSRQDESRSSRPSSRATQEADRSRQDYDRDREYYKERSRVGYGSGYGYESYNRNVDYYNEERDRWYRYYKDKEARYTRGYYEEYYGAKHAEYYQQLQQQQQSKLGNTSRQEADRPSSRSQSRGNTPGVSASPGPGTGPSPAPRITPSPGPDYYGRSSRPASRTDYNQDYYRAYGYPGYDPYYEVGYGYDPYSYRYGYPGYEEALNQGYDQGRLTPPKYSYPHTRASFGPNGQLVKVHPNRPADGQPAIVEVQDIQILLESCPEAEEFKHYPGPLTRTNTHKKDVLLFCQQKAASCAENVSLLDRESAQLLWRFLELLIKQNGLVVGTDLSDLLLEGHEPMTHEYSLQGMKVSQTQDGMEEDEDNNSSARDSPAVKVTSDRTVIMTAEVERERWIDRFRHLLLYGRKKDALECAMKNHLWGHALFLASKMDTRTHANVMTRFANSAMRINDPLQTLYQLMSGRQPAAVTCVVDERWGDWRPHLAMILSNQTSRSDIDRKSISTLGDTLASRGFLHASHFCYLMAQVSFGTFNKKTSKLVLIGSSHNLSMEEFATNEAIQCTEVFEYAQMLGNAGFFLPHFQLYKYLYACRLVDYGMSSEALHYLEVISTNIQQYPTMFQPSFVQLVYQLANRLKFSDPQRLQLSEDAEDPIWLQQLNKICSAFADGSLQPMSGTATPAGFPGTTTSSESGDYNQQGYGDTSIQQAASAVSGDVYTQQQFYPGQSGNDSYQVIPSASESGTTIQGYSQPVVDPSHLQEGDNAFVHPQLYGQQTFDYTHWQLQQQQQGYSYSGYAEQQQQLQQLPYTEHKPEEQSTVQHQLSTGESYHATHGEVTQRETLQDSARLADSNIIHGGTSGAAGNPISQTVTQPAYNSYGNQQQPTPRASFSASEATEEDEEDDDDESLTNSNTMGFDYFGNVGQQKVVAPPHRYRTLSSSSAGSTARRRRTTSGSSTGSVKAAPYKTTPQQQQQSSGKPLDKQKSSAPQSGNGWFGGLFSKLGRKGKNEMILPDDKNPAIVWDPVKKKWMNADGTEEEESTAPPPPKDLDLLGKAVPSGVPPPSGLSAGNRFSLKSIGSKPQYVDVNNPKPQPVPQNLFNTMPPSANNPAAPPQVFLPGAAPPSNNNNSNMLSVPPGTDELSRSSSVSSLSQEIQQYFSENSSDAPQSAPGPNIMPVLFNPATLKSGTSGVQTAAGPGLKFGQRRAYPK</sequence>
<feature type="region of interest" description="Disordered" evidence="7">
    <location>
        <begin position="479"/>
        <end position="592"/>
    </location>
</feature>
<feature type="compositionally biased region" description="Polar residues" evidence="7">
    <location>
        <begin position="1667"/>
        <end position="1677"/>
    </location>
</feature>
<feature type="compositionally biased region" description="Low complexity" evidence="7">
    <location>
        <begin position="1652"/>
        <end position="1666"/>
    </location>
</feature>
<feature type="region of interest" description="Disordered" evidence="7">
    <location>
        <begin position="896"/>
        <end position="1015"/>
    </location>
</feature>
<comment type="subcellular location">
    <subcellularLocation>
        <location evidence="1">Endoplasmic reticulum</location>
    </subcellularLocation>
    <subcellularLocation>
        <location evidence="6">Golgi apparatus membrane</location>
    </subcellularLocation>
</comment>
<feature type="compositionally biased region" description="Pro residues" evidence="7">
    <location>
        <begin position="1115"/>
        <end position="1129"/>
    </location>
</feature>
<feature type="compositionally biased region" description="Basic and acidic residues" evidence="7">
    <location>
        <begin position="896"/>
        <end position="935"/>
    </location>
</feature>
<dbReference type="VEuPathDB" id="VectorBase:BGLB012588"/>
<evidence type="ECO:0000313" key="11">
    <source>
        <dbReference type="Proteomes" id="UP000076420"/>
    </source>
</evidence>
<evidence type="ECO:0000259" key="9">
    <source>
        <dbReference type="Pfam" id="PF12932"/>
    </source>
</evidence>
<feature type="compositionally biased region" description="Basic and acidic residues" evidence="7">
    <location>
        <begin position="946"/>
        <end position="989"/>
    </location>
</feature>
<feature type="compositionally biased region" description="Polar residues" evidence="7">
    <location>
        <begin position="2127"/>
        <end position="2141"/>
    </location>
</feature>
<dbReference type="PANTHER" id="PTHR13402:SF6">
    <property type="entry name" value="SECRETORY 16, ISOFORM I"/>
    <property type="match status" value="1"/>
</dbReference>
<dbReference type="GO" id="GO:0070971">
    <property type="term" value="C:endoplasmic reticulum exit site"/>
    <property type="evidence" value="ECO:0007669"/>
    <property type="project" value="TreeGrafter"/>
</dbReference>
<reference evidence="10" key="1">
    <citation type="submission" date="2020-05" db="UniProtKB">
        <authorList>
            <consortium name="EnsemblMetazoa"/>
        </authorList>
    </citation>
    <scope>IDENTIFICATION</scope>
    <source>
        <strain evidence="10">BB02</strain>
    </source>
</reference>
<accession>A0A2C9K3M9</accession>
<feature type="region of interest" description="Disordered" evidence="7">
    <location>
        <begin position="703"/>
        <end position="797"/>
    </location>
</feature>
<dbReference type="CDD" id="cd09233">
    <property type="entry name" value="ACE1-Sec16-like"/>
    <property type="match status" value="1"/>
</dbReference>
<dbReference type="Pfam" id="PF12932">
    <property type="entry name" value="Sec16"/>
    <property type="match status" value="1"/>
</dbReference>
<evidence type="ECO:0000256" key="6">
    <source>
        <dbReference type="RuleBase" id="RU364101"/>
    </source>
</evidence>
<dbReference type="OrthoDB" id="8918678at2759"/>
<feature type="compositionally biased region" description="Polar residues" evidence="7">
    <location>
        <begin position="703"/>
        <end position="713"/>
    </location>
</feature>
<dbReference type="Pfam" id="PF12931">
    <property type="entry name" value="TPR_Sec16"/>
    <property type="match status" value="1"/>
</dbReference>
<organism evidence="10 11">
    <name type="scientific">Biomphalaria glabrata</name>
    <name type="common">Bloodfluke planorb</name>
    <name type="synonym">Freshwater snail</name>
    <dbReference type="NCBI Taxonomy" id="6526"/>
    <lineage>
        <taxon>Eukaryota</taxon>
        <taxon>Metazoa</taxon>
        <taxon>Spiralia</taxon>
        <taxon>Lophotrochozoa</taxon>
        <taxon>Mollusca</taxon>
        <taxon>Gastropoda</taxon>
        <taxon>Heterobranchia</taxon>
        <taxon>Euthyneura</taxon>
        <taxon>Panpulmonata</taxon>
        <taxon>Hygrophila</taxon>
        <taxon>Lymnaeoidea</taxon>
        <taxon>Planorbidae</taxon>
        <taxon>Biomphalaria</taxon>
    </lineage>
</organism>
<dbReference type="GO" id="GO:0070973">
    <property type="term" value="P:protein localization to endoplasmic reticulum exit site"/>
    <property type="evidence" value="ECO:0007669"/>
    <property type="project" value="TreeGrafter"/>
</dbReference>
<feature type="compositionally biased region" description="Polar residues" evidence="7">
    <location>
        <begin position="1840"/>
        <end position="1869"/>
    </location>
</feature>
<feature type="compositionally biased region" description="Basic and acidic residues" evidence="7">
    <location>
        <begin position="998"/>
        <end position="1015"/>
    </location>
</feature>
<dbReference type="RefSeq" id="XP_013096813.2">
    <property type="nucleotide sequence ID" value="XM_013241359.2"/>
</dbReference>
<dbReference type="GO" id="GO:0012507">
    <property type="term" value="C:ER to Golgi transport vesicle membrane"/>
    <property type="evidence" value="ECO:0007669"/>
    <property type="project" value="TreeGrafter"/>
</dbReference>
<dbReference type="InterPro" id="IPR024298">
    <property type="entry name" value="Sec16_Sec23-bd"/>
</dbReference>